<organism evidence="2 3">
    <name type="scientific">Malus baccata</name>
    <name type="common">Siberian crab apple</name>
    <name type="synonym">Pyrus baccata</name>
    <dbReference type="NCBI Taxonomy" id="106549"/>
    <lineage>
        <taxon>Eukaryota</taxon>
        <taxon>Viridiplantae</taxon>
        <taxon>Streptophyta</taxon>
        <taxon>Embryophyta</taxon>
        <taxon>Tracheophyta</taxon>
        <taxon>Spermatophyta</taxon>
        <taxon>Magnoliopsida</taxon>
        <taxon>eudicotyledons</taxon>
        <taxon>Gunneridae</taxon>
        <taxon>Pentapetalae</taxon>
        <taxon>rosids</taxon>
        <taxon>fabids</taxon>
        <taxon>Rosales</taxon>
        <taxon>Rosaceae</taxon>
        <taxon>Amygdaloideae</taxon>
        <taxon>Maleae</taxon>
        <taxon>Malus</taxon>
    </lineage>
</organism>
<keyword evidence="1" id="KW-0472">Membrane</keyword>
<keyword evidence="1" id="KW-1133">Transmembrane helix</keyword>
<reference evidence="2 3" key="1">
    <citation type="journal article" date="2019" name="G3 (Bethesda)">
        <title>Sequencing of a Wild Apple (Malus baccata) Genome Unravels the Differences Between Cultivated and Wild Apple Species Regarding Disease Resistance and Cold Tolerance.</title>
        <authorList>
            <person name="Chen X."/>
        </authorList>
    </citation>
    <scope>NUCLEOTIDE SEQUENCE [LARGE SCALE GENOMIC DNA]</scope>
    <source>
        <strain evidence="3">cv. Shandingzi</strain>
        <tissue evidence="2">Leaves</tissue>
    </source>
</reference>
<dbReference type="Proteomes" id="UP000315295">
    <property type="component" value="Unassembled WGS sequence"/>
</dbReference>
<dbReference type="AlphaFoldDB" id="A0A540MM75"/>
<accession>A0A540MM75</accession>
<evidence type="ECO:0000313" key="3">
    <source>
        <dbReference type="Proteomes" id="UP000315295"/>
    </source>
</evidence>
<sequence length="79" mass="9156">MHSPLPHVTHSQPLNLSLFYISFSLKLFHFIYTHREQCCREQRRKAGRKAECMNKSKGSCLLSCKGVSQYTCNLSSEDF</sequence>
<gene>
    <name evidence="2" type="ORF">C1H46_014420</name>
</gene>
<comment type="caution">
    <text evidence="2">The sequence shown here is derived from an EMBL/GenBank/DDBJ whole genome shotgun (WGS) entry which is preliminary data.</text>
</comment>
<protein>
    <submittedName>
        <fullName evidence="2">Uncharacterized protein</fullName>
    </submittedName>
</protein>
<keyword evidence="1" id="KW-0812">Transmembrane</keyword>
<evidence type="ECO:0000313" key="2">
    <source>
        <dbReference type="EMBL" id="TQD99916.1"/>
    </source>
</evidence>
<evidence type="ECO:0000256" key="1">
    <source>
        <dbReference type="SAM" id="Phobius"/>
    </source>
</evidence>
<feature type="transmembrane region" description="Helical" evidence="1">
    <location>
        <begin position="14"/>
        <end position="33"/>
    </location>
</feature>
<keyword evidence="3" id="KW-1185">Reference proteome</keyword>
<name>A0A540MM75_MALBA</name>
<proteinExistence type="predicted"/>
<dbReference type="EMBL" id="VIEB01000225">
    <property type="protein sequence ID" value="TQD99916.1"/>
    <property type="molecule type" value="Genomic_DNA"/>
</dbReference>